<evidence type="ECO:0000256" key="1">
    <source>
        <dbReference type="SAM" id="Phobius"/>
    </source>
</evidence>
<feature type="transmembrane region" description="Helical" evidence="1">
    <location>
        <begin position="78"/>
        <end position="98"/>
    </location>
</feature>
<feature type="transmembrane region" description="Helical" evidence="1">
    <location>
        <begin position="140"/>
        <end position="157"/>
    </location>
</feature>
<protein>
    <submittedName>
        <fullName evidence="2">DUF1440 domain-containing protein</fullName>
    </submittedName>
</protein>
<organism evidence="2 3">
    <name type="scientific">Helicobacter didelphidarum</name>
    <dbReference type="NCBI Taxonomy" id="2040648"/>
    <lineage>
        <taxon>Bacteria</taxon>
        <taxon>Pseudomonadati</taxon>
        <taxon>Campylobacterota</taxon>
        <taxon>Epsilonproteobacteria</taxon>
        <taxon>Campylobacterales</taxon>
        <taxon>Helicobacteraceae</taxon>
        <taxon>Helicobacter</taxon>
    </lineage>
</organism>
<sequence length="175" mass="20868">MQIYTNLSAVYRIWISSLIGIVVGMIGGVIRIGWEVLFPLVLRENLGEIAQIMMSFIHITPEILQMRYVLDNGYEWHILYLLWQFCFSIFFAMLYVILVEFYVKLKFAFGILYGCMIWILCYMLFLPLFGFVESLENQNISYFIASLCECILWMWIIELSRRDLRNRITQERDPL</sequence>
<keyword evidence="3" id="KW-1185">Reference proteome</keyword>
<feature type="transmembrane region" description="Helical" evidence="1">
    <location>
        <begin position="12"/>
        <end position="34"/>
    </location>
</feature>
<evidence type="ECO:0000313" key="3">
    <source>
        <dbReference type="Proteomes" id="UP000256379"/>
    </source>
</evidence>
<dbReference type="Pfam" id="PF07274">
    <property type="entry name" value="DUF1440"/>
    <property type="match status" value="1"/>
</dbReference>
<dbReference type="OrthoDB" id="1629003at2"/>
<name>A0A3D8IQZ9_9HELI</name>
<dbReference type="InterPro" id="IPR009898">
    <property type="entry name" value="DUF1440"/>
</dbReference>
<dbReference type="RefSeq" id="WP_115542148.1">
    <property type="nucleotide sequence ID" value="NZ_NXLQ01000001.1"/>
</dbReference>
<reference evidence="2 3" key="1">
    <citation type="submission" date="2018-04" db="EMBL/GenBank/DDBJ databases">
        <title>Novel Campyloabacter and Helicobacter Species and Strains.</title>
        <authorList>
            <person name="Mannion A.J."/>
            <person name="Shen Z."/>
            <person name="Fox J.G."/>
        </authorList>
    </citation>
    <scope>NUCLEOTIDE SEQUENCE [LARGE SCALE GENOMIC DNA]</scope>
    <source>
        <strain evidence="2 3">MIT 17-337</strain>
    </source>
</reference>
<proteinExistence type="predicted"/>
<comment type="caution">
    <text evidence="2">The sequence shown here is derived from an EMBL/GenBank/DDBJ whole genome shotgun (WGS) entry which is preliminary data.</text>
</comment>
<feature type="transmembrane region" description="Helical" evidence="1">
    <location>
        <begin position="110"/>
        <end position="128"/>
    </location>
</feature>
<accession>A0A3D8IQZ9</accession>
<evidence type="ECO:0000313" key="2">
    <source>
        <dbReference type="EMBL" id="RDU67622.1"/>
    </source>
</evidence>
<dbReference type="EMBL" id="NXLQ01000001">
    <property type="protein sequence ID" value="RDU67622.1"/>
    <property type="molecule type" value="Genomic_DNA"/>
</dbReference>
<dbReference type="AlphaFoldDB" id="A0A3D8IQZ9"/>
<keyword evidence="1" id="KW-0812">Transmembrane</keyword>
<keyword evidence="1" id="KW-0472">Membrane</keyword>
<gene>
    <name evidence="2" type="ORF">CQA53_01050</name>
</gene>
<keyword evidence="1" id="KW-1133">Transmembrane helix</keyword>
<dbReference type="Proteomes" id="UP000256379">
    <property type="component" value="Unassembled WGS sequence"/>
</dbReference>